<dbReference type="InterPro" id="IPR039994">
    <property type="entry name" value="NO66-like"/>
</dbReference>
<reference evidence="7" key="2">
    <citation type="submission" date="2023-06" db="EMBL/GenBank/DDBJ databases">
        <authorList>
            <person name="Lucena T."/>
            <person name="Sun Q."/>
        </authorList>
    </citation>
    <scope>NUCLEOTIDE SEQUENCE</scope>
    <source>
        <strain evidence="7">CECT 7703</strain>
    </source>
</reference>
<dbReference type="PROSITE" id="PS51184">
    <property type="entry name" value="JMJC"/>
    <property type="match status" value="1"/>
</dbReference>
<dbReference type="Gene3D" id="2.60.120.650">
    <property type="entry name" value="Cupin"/>
    <property type="match status" value="1"/>
</dbReference>
<evidence type="ECO:0000256" key="3">
    <source>
        <dbReference type="ARBA" id="ARBA00022964"/>
    </source>
</evidence>
<dbReference type="InterPro" id="IPR003347">
    <property type="entry name" value="JmjC_dom"/>
</dbReference>
<dbReference type="EMBL" id="JAUFPU010000008">
    <property type="protein sequence ID" value="MDN3577011.1"/>
    <property type="molecule type" value="Genomic_DNA"/>
</dbReference>
<comment type="caution">
    <text evidence="7">The sequence shown here is derived from an EMBL/GenBank/DDBJ whole genome shotgun (WGS) entry which is preliminary data.</text>
</comment>
<evidence type="ECO:0000256" key="1">
    <source>
        <dbReference type="ARBA" id="ARBA00001954"/>
    </source>
</evidence>
<gene>
    <name evidence="7" type="ORF">QWZ03_09555</name>
</gene>
<reference evidence="7" key="1">
    <citation type="journal article" date="2014" name="Int. J. Syst. Evol. Microbiol.">
        <title>Complete genome of a new Firmicutes species belonging to the dominant human colonic microbiota ('Ruminococcus bicirculans') reveals two chromosomes and a selective capacity to utilize plant glucans.</title>
        <authorList>
            <consortium name="NISC Comparative Sequencing Program"/>
            <person name="Wegmann U."/>
            <person name="Louis P."/>
            <person name="Goesmann A."/>
            <person name="Henrissat B."/>
            <person name="Duncan S.H."/>
            <person name="Flint H.J."/>
        </authorList>
    </citation>
    <scope>NUCLEOTIDE SEQUENCE</scope>
    <source>
        <strain evidence="7">CECT 7703</strain>
    </source>
</reference>
<keyword evidence="8" id="KW-1185">Reference proteome</keyword>
<organism evidence="7 8">
    <name type="scientific">Chitinimonas viridis</name>
    <dbReference type="NCBI Taxonomy" id="664880"/>
    <lineage>
        <taxon>Bacteria</taxon>
        <taxon>Pseudomonadati</taxon>
        <taxon>Pseudomonadota</taxon>
        <taxon>Betaproteobacteria</taxon>
        <taxon>Neisseriales</taxon>
        <taxon>Chitinibacteraceae</taxon>
        <taxon>Chitinimonas</taxon>
    </lineage>
</organism>
<name>A0ABT8B4E8_9NEIS</name>
<dbReference type="Pfam" id="PF08007">
    <property type="entry name" value="JmjC_2"/>
    <property type="match status" value="1"/>
</dbReference>
<dbReference type="Pfam" id="PF20514">
    <property type="entry name" value="WHD_ROXA"/>
    <property type="match status" value="1"/>
</dbReference>
<dbReference type="SMART" id="SM00558">
    <property type="entry name" value="JmjC"/>
    <property type="match status" value="1"/>
</dbReference>
<sequence>MPNPPLGNLTAEQFLADYWQKKPLLIRQAVTQFDWLPELPDLLALAGQEDVESRLIEQKQGRWTCESGPFRPSRFKKLAEADWTVLVQNVNHHIPFAAQLLYRFDFIPHVRLDDLMISYAPAGGGVGPHFDSYDVFLLQVGGKKRWRISSQTDLTLVEDAPLKVLQHFEHEQEWVLEHGDMLYLPPRYAHEGVALEPGQTWSVGFRAPTAQELGGAFLDFLRDRIELDGIYTDPGLTLPADPARLPADFVRQVAGMLQGISWDETIVRDFVGRYFSEPKAHVFYDGPDDDLGEAKFAKAVAKQGVALDLKSVMLFDDEHVYINGDTLEADQAAHAVLRQLANQRKLPPAKYEESVLAALYECYNYGYLQLGAG</sequence>
<dbReference type="PANTHER" id="PTHR13096:SF8">
    <property type="entry name" value="RIBOSOMAL OXYGENASE 1"/>
    <property type="match status" value="1"/>
</dbReference>
<dbReference type="Gene3D" id="3.40.366.30">
    <property type="entry name" value="50S ribosomal protein L16 arginine hydroxylase, Chain A, Domain 2"/>
    <property type="match status" value="1"/>
</dbReference>
<proteinExistence type="predicted"/>
<dbReference type="Proteomes" id="UP001180081">
    <property type="component" value="Unassembled WGS sequence"/>
</dbReference>
<protein>
    <submittedName>
        <fullName evidence="7">Cupin domain-containing protein</fullName>
    </submittedName>
</protein>
<dbReference type="SUPFAM" id="SSF51197">
    <property type="entry name" value="Clavaminate synthase-like"/>
    <property type="match status" value="1"/>
</dbReference>
<keyword evidence="3" id="KW-0223">Dioxygenase</keyword>
<evidence type="ECO:0000313" key="8">
    <source>
        <dbReference type="Proteomes" id="UP001180081"/>
    </source>
</evidence>
<keyword evidence="5" id="KW-0408">Iron</keyword>
<evidence type="ECO:0000259" key="6">
    <source>
        <dbReference type="PROSITE" id="PS51184"/>
    </source>
</evidence>
<dbReference type="PANTHER" id="PTHR13096">
    <property type="entry name" value="MINA53 MYC INDUCED NUCLEAR ANTIGEN"/>
    <property type="match status" value="1"/>
</dbReference>
<keyword evidence="2" id="KW-0479">Metal-binding</keyword>
<accession>A0ABT8B4E8</accession>
<dbReference type="RefSeq" id="WP_290332490.1">
    <property type="nucleotide sequence ID" value="NZ_JAUFPU010000008.1"/>
</dbReference>
<evidence type="ECO:0000256" key="2">
    <source>
        <dbReference type="ARBA" id="ARBA00022723"/>
    </source>
</evidence>
<evidence type="ECO:0000256" key="5">
    <source>
        <dbReference type="ARBA" id="ARBA00023004"/>
    </source>
</evidence>
<feature type="domain" description="JmjC" evidence="6">
    <location>
        <begin position="96"/>
        <end position="222"/>
    </location>
</feature>
<comment type="cofactor">
    <cofactor evidence="1">
        <name>Fe(2+)</name>
        <dbReference type="ChEBI" id="CHEBI:29033"/>
    </cofactor>
</comment>
<dbReference type="InterPro" id="IPR046799">
    <property type="entry name" value="ROXA-like_wH"/>
</dbReference>
<evidence type="ECO:0000313" key="7">
    <source>
        <dbReference type="EMBL" id="MDN3577011.1"/>
    </source>
</evidence>
<evidence type="ECO:0000256" key="4">
    <source>
        <dbReference type="ARBA" id="ARBA00023002"/>
    </source>
</evidence>
<keyword evidence="4" id="KW-0560">Oxidoreductase</keyword>